<name>A0A8J8NR30_HALGN</name>
<keyword evidence="2" id="KW-1185">Reference proteome</keyword>
<sequence length="165" mass="18877">MFFNSDFSEVPLNLQDNLHSPFNKRRPSSFERIEHYSSDSVQPIDEAIAGGLDVYRKSAGACCFEVCGESPENGASCSELLMSEIERDDLEFMKMQPSEFEMQESDSEKQVNKWIQSIVVYLDQEEHNIRPFKFKKQLNYEAECLGNYAISSAKDSCCNVQQTQS</sequence>
<evidence type="ECO:0000313" key="1">
    <source>
        <dbReference type="EMBL" id="TNV79244.1"/>
    </source>
</evidence>
<dbReference type="AlphaFoldDB" id="A0A8J8NR30"/>
<reference evidence="1" key="1">
    <citation type="submission" date="2019-06" db="EMBL/GenBank/DDBJ databases">
        <authorList>
            <person name="Zheng W."/>
        </authorList>
    </citation>
    <scope>NUCLEOTIDE SEQUENCE</scope>
    <source>
        <strain evidence="1">QDHG01</strain>
    </source>
</reference>
<dbReference type="Proteomes" id="UP000785679">
    <property type="component" value="Unassembled WGS sequence"/>
</dbReference>
<evidence type="ECO:0000313" key="2">
    <source>
        <dbReference type="Proteomes" id="UP000785679"/>
    </source>
</evidence>
<gene>
    <name evidence="1" type="ORF">FGO68_gene354</name>
</gene>
<comment type="caution">
    <text evidence="1">The sequence shown here is derived from an EMBL/GenBank/DDBJ whole genome shotgun (WGS) entry which is preliminary data.</text>
</comment>
<accession>A0A8J8NR30</accession>
<proteinExistence type="predicted"/>
<protein>
    <submittedName>
        <fullName evidence="1">Uncharacterized protein</fullName>
    </submittedName>
</protein>
<dbReference type="EMBL" id="RRYP01009176">
    <property type="protein sequence ID" value="TNV79244.1"/>
    <property type="molecule type" value="Genomic_DNA"/>
</dbReference>
<organism evidence="1 2">
    <name type="scientific">Halteria grandinella</name>
    <dbReference type="NCBI Taxonomy" id="5974"/>
    <lineage>
        <taxon>Eukaryota</taxon>
        <taxon>Sar</taxon>
        <taxon>Alveolata</taxon>
        <taxon>Ciliophora</taxon>
        <taxon>Intramacronucleata</taxon>
        <taxon>Spirotrichea</taxon>
        <taxon>Stichotrichia</taxon>
        <taxon>Sporadotrichida</taxon>
        <taxon>Halteriidae</taxon>
        <taxon>Halteria</taxon>
    </lineage>
</organism>